<dbReference type="GO" id="GO:0003700">
    <property type="term" value="F:DNA-binding transcription factor activity"/>
    <property type="evidence" value="ECO:0007669"/>
    <property type="project" value="InterPro"/>
</dbReference>
<keyword evidence="3" id="KW-0804">Transcription</keyword>
<dbReference type="GO" id="GO:0000976">
    <property type="term" value="F:transcription cis-regulatory region binding"/>
    <property type="evidence" value="ECO:0007669"/>
    <property type="project" value="TreeGrafter"/>
</dbReference>
<dbReference type="PANTHER" id="PTHR47894">
    <property type="entry name" value="HTH-TYPE TRANSCRIPTIONAL REGULATOR GADX"/>
    <property type="match status" value="1"/>
</dbReference>
<dbReference type="AlphaFoldDB" id="A0A2W5VBS1"/>
<keyword evidence="2" id="KW-0238">DNA-binding</keyword>
<dbReference type="Proteomes" id="UP000249393">
    <property type="component" value="Unassembled WGS sequence"/>
</dbReference>
<organism evidence="5 6">
    <name type="scientific">Caulobacter segnis</name>
    <dbReference type="NCBI Taxonomy" id="88688"/>
    <lineage>
        <taxon>Bacteria</taxon>
        <taxon>Pseudomonadati</taxon>
        <taxon>Pseudomonadota</taxon>
        <taxon>Alphaproteobacteria</taxon>
        <taxon>Caulobacterales</taxon>
        <taxon>Caulobacteraceae</taxon>
        <taxon>Caulobacter</taxon>
    </lineage>
</organism>
<gene>
    <name evidence="5" type="ORF">DI526_15300</name>
</gene>
<dbReference type="PANTHER" id="PTHR47894:SF4">
    <property type="entry name" value="HTH-TYPE TRANSCRIPTIONAL REGULATOR GADX"/>
    <property type="match status" value="1"/>
</dbReference>
<evidence type="ECO:0000313" key="6">
    <source>
        <dbReference type="Proteomes" id="UP000249393"/>
    </source>
</evidence>
<sequence>LSLSQIAEILGYSELSAFDRAFRRWYDRPPSAIRRQAAAAAAA</sequence>
<dbReference type="InterPro" id="IPR009057">
    <property type="entry name" value="Homeodomain-like_sf"/>
</dbReference>
<evidence type="ECO:0000313" key="5">
    <source>
        <dbReference type="EMBL" id="PZR32825.1"/>
    </source>
</evidence>
<accession>A0A2W5VBS1</accession>
<dbReference type="SUPFAM" id="SSF46689">
    <property type="entry name" value="Homeodomain-like"/>
    <property type="match status" value="1"/>
</dbReference>
<reference evidence="5 6" key="1">
    <citation type="submission" date="2017-08" db="EMBL/GenBank/DDBJ databases">
        <title>Infants hospitalized years apart are colonized by the same room-sourced microbial strains.</title>
        <authorList>
            <person name="Brooks B."/>
            <person name="Olm M.R."/>
            <person name="Firek B.A."/>
            <person name="Baker R."/>
            <person name="Thomas B.C."/>
            <person name="Morowitz M.J."/>
            <person name="Banfield J.F."/>
        </authorList>
    </citation>
    <scope>NUCLEOTIDE SEQUENCE [LARGE SCALE GENOMIC DNA]</scope>
    <source>
        <strain evidence="5">S2_003_000_R2_4</strain>
    </source>
</reference>
<dbReference type="GO" id="GO:0005829">
    <property type="term" value="C:cytosol"/>
    <property type="evidence" value="ECO:0007669"/>
    <property type="project" value="TreeGrafter"/>
</dbReference>
<protein>
    <submittedName>
        <fullName evidence="5">AraC family transcriptional regulator</fullName>
    </submittedName>
</protein>
<feature type="non-terminal residue" evidence="5">
    <location>
        <position position="1"/>
    </location>
</feature>
<dbReference type="Pfam" id="PF12833">
    <property type="entry name" value="HTH_18"/>
    <property type="match status" value="1"/>
</dbReference>
<comment type="caution">
    <text evidence="5">The sequence shown here is derived from an EMBL/GenBank/DDBJ whole genome shotgun (WGS) entry which is preliminary data.</text>
</comment>
<dbReference type="EMBL" id="QFQZ01000052">
    <property type="protein sequence ID" value="PZR32825.1"/>
    <property type="molecule type" value="Genomic_DNA"/>
</dbReference>
<keyword evidence="1" id="KW-0805">Transcription regulation</keyword>
<dbReference type="InterPro" id="IPR018060">
    <property type="entry name" value="HTH_AraC"/>
</dbReference>
<evidence type="ECO:0000256" key="2">
    <source>
        <dbReference type="ARBA" id="ARBA00023125"/>
    </source>
</evidence>
<feature type="domain" description="HTH araC/xylS-type" evidence="4">
    <location>
        <begin position="1"/>
        <end position="36"/>
    </location>
</feature>
<name>A0A2W5VBS1_9CAUL</name>
<evidence type="ECO:0000259" key="4">
    <source>
        <dbReference type="PROSITE" id="PS01124"/>
    </source>
</evidence>
<dbReference type="Gene3D" id="1.10.10.60">
    <property type="entry name" value="Homeodomain-like"/>
    <property type="match status" value="1"/>
</dbReference>
<proteinExistence type="predicted"/>
<evidence type="ECO:0000256" key="1">
    <source>
        <dbReference type="ARBA" id="ARBA00023015"/>
    </source>
</evidence>
<evidence type="ECO:0000256" key="3">
    <source>
        <dbReference type="ARBA" id="ARBA00023163"/>
    </source>
</evidence>
<dbReference type="PROSITE" id="PS01124">
    <property type="entry name" value="HTH_ARAC_FAMILY_2"/>
    <property type="match status" value="1"/>
</dbReference>